<accession>A0A3N7EF43</accession>
<dbReference type="Proteomes" id="UP000006729">
    <property type="component" value="Chromosome 1"/>
</dbReference>
<reference evidence="1 2" key="1">
    <citation type="journal article" date="2006" name="Science">
        <title>The genome of black cottonwood, Populus trichocarpa (Torr. &amp; Gray).</title>
        <authorList>
            <person name="Tuskan G.A."/>
            <person name="Difazio S."/>
            <person name="Jansson S."/>
            <person name="Bohlmann J."/>
            <person name="Grigoriev I."/>
            <person name="Hellsten U."/>
            <person name="Putnam N."/>
            <person name="Ralph S."/>
            <person name="Rombauts S."/>
            <person name="Salamov A."/>
            <person name="Schein J."/>
            <person name="Sterck L."/>
            <person name="Aerts A."/>
            <person name="Bhalerao R.R."/>
            <person name="Bhalerao R.P."/>
            <person name="Blaudez D."/>
            <person name="Boerjan W."/>
            <person name="Brun A."/>
            <person name="Brunner A."/>
            <person name="Busov V."/>
            <person name="Campbell M."/>
            <person name="Carlson J."/>
            <person name="Chalot M."/>
            <person name="Chapman J."/>
            <person name="Chen G.L."/>
            <person name="Cooper D."/>
            <person name="Coutinho P.M."/>
            <person name="Couturier J."/>
            <person name="Covert S."/>
            <person name="Cronk Q."/>
            <person name="Cunningham R."/>
            <person name="Davis J."/>
            <person name="Degroeve S."/>
            <person name="Dejardin A."/>
            <person name="Depamphilis C."/>
            <person name="Detter J."/>
            <person name="Dirks B."/>
            <person name="Dubchak I."/>
            <person name="Duplessis S."/>
            <person name="Ehlting J."/>
            <person name="Ellis B."/>
            <person name="Gendler K."/>
            <person name="Goodstein D."/>
            <person name="Gribskov M."/>
            <person name="Grimwood J."/>
            <person name="Groover A."/>
            <person name="Gunter L."/>
            <person name="Hamberger B."/>
            <person name="Heinze B."/>
            <person name="Helariutta Y."/>
            <person name="Henrissat B."/>
            <person name="Holligan D."/>
            <person name="Holt R."/>
            <person name="Huang W."/>
            <person name="Islam-Faridi N."/>
            <person name="Jones S."/>
            <person name="Jones-Rhoades M."/>
            <person name="Jorgensen R."/>
            <person name="Joshi C."/>
            <person name="Kangasjarvi J."/>
            <person name="Karlsson J."/>
            <person name="Kelleher C."/>
            <person name="Kirkpatrick R."/>
            <person name="Kirst M."/>
            <person name="Kohler A."/>
            <person name="Kalluri U."/>
            <person name="Larimer F."/>
            <person name="Leebens-Mack J."/>
            <person name="Leple J.C."/>
            <person name="Locascio P."/>
            <person name="Lou Y."/>
            <person name="Lucas S."/>
            <person name="Martin F."/>
            <person name="Montanini B."/>
            <person name="Napoli C."/>
            <person name="Nelson D.R."/>
            <person name="Nelson C."/>
            <person name="Nieminen K."/>
            <person name="Nilsson O."/>
            <person name="Pereda V."/>
            <person name="Peter G."/>
            <person name="Philippe R."/>
            <person name="Pilate G."/>
            <person name="Poliakov A."/>
            <person name="Razumovskaya J."/>
            <person name="Richardson P."/>
            <person name="Rinaldi C."/>
            <person name="Ritland K."/>
            <person name="Rouze P."/>
            <person name="Ryaboy D."/>
            <person name="Schmutz J."/>
            <person name="Schrader J."/>
            <person name="Segerman B."/>
            <person name="Shin H."/>
            <person name="Siddiqui A."/>
            <person name="Sterky F."/>
            <person name="Terry A."/>
            <person name="Tsai C.J."/>
            <person name="Uberbacher E."/>
            <person name="Unneberg P."/>
            <person name="Vahala J."/>
            <person name="Wall K."/>
            <person name="Wessler S."/>
            <person name="Yang G."/>
            <person name="Yin T."/>
            <person name="Douglas C."/>
            <person name="Marra M."/>
            <person name="Sandberg G."/>
            <person name="Van de Peer Y."/>
            <person name="Rokhsar D."/>
        </authorList>
    </citation>
    <scope>NUCLEOTIDE SEQUENCE [LARGE SCALE GENOMIC DNA]</scope>
    <source>
        <strain evidence="2">cv. Nisqually</strain>
    </source>
</reference>
<protein>
    <submittedName>
        <fullName evidence="1">Uncharacterized protein</fullName>
    </submittedName>
</protein>
<organism evidence="1 2">
    <name type="scientific">Populus trichocarpa</name>
    <name type="common">Western balsam poplar</name>
    <name type="synonym">Populus balsamifera subsp. trichocarpa</name>
    <dbReference type="NCBI Taxonomy" id="3694"/>
    <lineage>
        <taxon>Eukaryota</taxon>
        <taxon>Viridiplantae</taxon>
        <taxon>Streptophyta</taxon>
        <taxon>Embryophyta</taxon>
        <taxon>Tracheophyta</taxon>
        <taxon>Spermatophyta</taxon>
        <taxon>Magnoliopsida</taxon>
        <taxon>eudicotyledons</taxon>
        <taxon>Gunneridae</taxon>
        <taxon>Pentapetalae</taxon>
        <taxon>rosids</taxon>
        <taxon>fabids</taxon>
        <taxon>Malpighiales</taxon>
        <taxon>Salicaceae</taxon>
        <taxon>Saliceae</taxon>
        <taxon>Populus</taxon>
    </lineage>
</organism>
<dbReference type="InParanoid" id="A0A3N7EF43"/>
<proteinExistence type="predicted"/>
<sequence length="59" mass="6584">MLSVWGKVGGFHGDASLLQCNKNDHLGLCCAWVGTTRQKAWPRHMLRILKKTACHAHSL</sequence>
<name>A0A3N7EF43_POPTR</name>
<keyword evidence="2" id="KW-1185">Reference proteome</keyword>
<evidence type="ECO:0000313" key="1">
    <source>
        <dbReference type="EMBL" id="RQO84235.1"/>
    </source>
</evidence>
<dbReference type="EMBL" id="CM009290">
    <property type="protein sequence ID" value="RQO84235.1"/>
    <property type="molecule type" value="Genomic_DNA"/>
</dbReference>
<gene>
    <name evidence="1" type="ORF">POPTR_001G006250</name>
</gene>
<evidence type="ECO:0000313" key="2">
    <source>
        <dbReference type="Proteomes" id="UP000006729"/>
    </source>
</evidence>
<dbReference type="AlphaFoldDB" id="A0A3N7EF43"/>